<sequence>MQHSSKLSSPGTQNSKNRSKKHLSNDLQNLCTYKTYSPSRDKFNDNARIASYGHSGDEDQLLGQNLTPRSDQTLKNVETMWFESELTKIINELNGFAPNKTKLESMPSIILEKIRAMKSNERILQQKLNEMMNNANYKNPNNRGNEEAFENKIIEKYQKKINELKHSLENKYQEEINELKQILEQKEAILNSQESTMKDYWDRAVELKNRCAELQKENDIIKSRNEQRLSRSPNRNNVESKTETIEKIYRDLETSNLALERENNRLKEKIQNLSNQSVEKSNIWRKSELENERSNNDMLKKEIKDLKQELAALTEGKRQLINSENNYKRKIEKLQKEIKENSQIPNIGTLENNLSKASSVINELQEKSHNLEECNSQLSKKNEDLRSEIIDLKLKLAGSESNSNLYLTSKINYDRLLNESKSEKNRYERLIKELREEIEKLNRDLHSSNQSKKELQKKNDDYWQNFNQALSDIAANEADIKRLKDDLESKDLIIRRYIKEVQSLENYKIKLIEQINSYENIRLRTETELYPLNQKLKTLEIENKRFAQENSNLRENIKELEADIKQARNLLNENQSIKQKIKDQNSELESKIIANEGLRKELSELNNKLAEETSKNKNLTTQLKNIQYDSKASINSIGDLTKKNESLQSQLKKQSEENSNLKEAIDDLRNEFLTECEKSKTVENKIEMIIEKILNYEEIEIGHTIDGGLDDLALAVNKMIKKIISLNNEIDKDDMEIKELSYKNDSLLNEISRLKISLEEAQSLKIKFEIQDDKEKIKSLEKLYKNSLEKLEAAKEELENRAKLNKELEVKLGGLINLNEELQDSLSRYKSNEEKLATKLKKYKDMVKDLEKQNSDLLYENLNWKNKESNYIQAKEDIEKLKVTVEKLSNNFLKEIQSKDAIISDLNKQIEINRNNFQAEIKAKEDKIFELENDIEALIEDQKDQEHDLMPYGIIEEKLSKEREEDKSRINRELQETKEKLEESVKKYNESLKIIELMEDLKLKMNDKISNLTEECETKDQDLKTYIDKYNQSQSTIDEIANKNCILNDKLSQLKLELEKYKGEADITDQIRLDLEKKHELYKASTNKLIDTQKQNISSLENEISELKENLKRIITESEMKDNEYDTNISELQNKFNENLRYLQILQDNYNSLLLKEENSQKLMSKLEKKKKKIENLKANILDLSKSKEEMEIKIQDLTKDLQNQDYLSDLKNSKEKLEREYQSLEECYNASVKNNEDLNEKLNDLINEKQSLQALIDSKQVEITEKENEINIQKSIWQEKHEMLIDQLNKKESEIKKNEDAIGNNKLLFEEIELLKNENTLKDEKLKDLEELREINDNLNSKIEELTLSVEDLREEQLWLEKKNKELEIQNVLLKREKEKLAFEAKNQKENDGISEKLKEDYEYLKNKKLELTRELDELKLTYSREQLKNSEKEKLLAKDISDLENNNKNLLKDIAAKNKELENFENITSTFEEYKRKNEILSQKIEEDKEAIELLNREKLDSDLKYQSLQNEKLELIKQNDEEKSDLNSKINDLGQQLLQARQENESVIEDYLKLKETANELNSQINRHGSLLLDNKNLESKLLIIEKENQGLNEEIVKKDNEINYIKETYNDKIKSLNNLIEDSKNVLNSKEVEIEKKNEIIQDLNYQLQARIQELNANGDLIAQYVEEIQRKDMEILEYEEIIKTIDEKYETKIKEISDKYSAEIKGRDLKIIRLEEESQRIELEHHNLLEEYDKLLNTNMDLEENIEKLNEKIQNLEDEINNSLNQASLGEIDKEFSILNAKIEDLATQLDKAKLDIDEKNDIINNLSSELEKTRDSYDSLKNENSYIIQNYEKIEAEYEILLEEFNAIKNSSDVLPGNEEEISKLKEEVSRKTIDLDSTHAELNNIKERLKESLIDNIDLKSKIREIEINNQENQALLDRISGLEKELSDYQNQIGSFEKLKSELNDANTQNEMMRKKTVEYTSLIEDLKYQLKAQGPNTKNYYENQINFLEETNYELQNELDELRKMYSEASRNE</sequence>
<dbReference type="PANTHER" id="PTHR43941:SF1">
    <property type="entry name" value="STRUCTURAL MAINTENANCE OF CHROMOSOMES PROTEIN 2"/>
    <property type="match status" value="1"/>
</dbReference>
<organism evidence="3 4">
    <name type="scientific">Blepharisma stoltei</name>
    <dbReference type="NCBI Taxonomy" id="1481888"/>
    <lineage>
        <taxon>Eukaryota</taxon>
        <taxon>Sar</taxon>
        <taxon>Alveolata</taxon>
        <taxon>Ciliophora</taxon>
        <taxon>Postciliodesmatophora</taxon>
        <taxon>Heterotrichea</taxon>
        <taxon>Heterotrichida</taxon>
        <taxon>Blepharismidae</taxon>
        <taxon>Blepharisma</taxon>
    </lineage>
</organism>
<proteinExistence type="predicted"/>
<dbReference type="EMBL" id="CAJZBQ010000022">
    <property type="protein sequence ID" value="CAG9319205.1"/>
    <property type="molecule type" value="Genomic_DNA"/>
</dbReference>
<protein>
    <submittedName>
        <fullName evidence="3">Uncharacterized protein</fullName>
    </submittedName>
</protein>
<feature type="coiled-coil region" evidence="1">
    <location>
        <begin position="1157"/>
        <end position="1662"/>
    </location>
</feature>
<gene>
    <name evidence="3" type="ORF">BSTOLATCC_MIC23414</name>
</gene>
<accession>A0AAU9IYW4</accession>
<comment type="caution">
    <text evidence="3">The sequence shown here is derived from an EMBL/GenBank/DDBJ whole genome shotgun (WGS) entry which is preliminary data.</text>
</comment>
<feature type="coiled-coil region" evidence="1">
    <location>
        <begin position="1083"/>
        <end position="1124"/>
    </location>
</feature>
<feature type="coiled-coil region" evidence="1">
    <location>
        <begin position="709"/>
        <end position="1029"/>
    </location>
</feature>
<feature type="coiled-coil region" evidence="1">
    <location>
        <begin position="536"/>
        <end position="671"/>
    </location>
</feature>
<evidence type="ECO:0000313" key="4">
    <source>
        <dbReference type="Proteomes" id="UP001162131"/>
    </source>
</evidence>
<evidence type="ECO:0000256" key="2">
    <source>
        <dbReference type="SAM" id="MobiDB-lite"/>
    </source>
</evidence>
<feature type="compositionally biased region" description="Polar residues" evidence="2">
    <location>
        <begin position="1"/>
        <end position="16"/>
    </location>
</feature>
<dbReference type="PANTHER" id="PTHR43941">
    <property type="entry name" value="STRUCTURAL MAINTENANCE OF CHROMOSOMES PROTEIN 2"/>
    <property type="match status" value="1"/>
</dbReference>
<feature type="coiled-coil region" evidence="1">
    <location>
        <begin position="114"/>
        <end position="224"/>
    </location>
</feature>
<dbReference type="GO" id="GO:0000796">
    <property type="term" value="C:condensin complex"/>
    <property type="evidence" value="ECO:0007669"/>
    <property type="project" value="TreeGrafter"/>
</dbReference>
<evidence type="ECO:0000256" key="1">
    <source>
        <dbReference type="SAM" id="Coils"/>
    </source>
</evidence>
<keyword evidence="1" id="KW-0175">Coiled coil</keyword>
<evidence type="ECO:0000313" key="3">
    <source>
        <dbReference type="EMBL" id="CAG9319205.1"/>
    </source>
</evidence>
<dbReference type="Proteomes" id="UP001162131">
    <property type="component" value="Unassembled WGS sequence"/>
</dbReference>
<dbReference type="GO" id="GO:0000785">
    <property type="term" value="C:chromatin"/>
    <property type="evidence" value="ECO:0007669"/>
    <property type="project" value="TreeGrafter"/>
</dbReference>
<feature type="coiled-coil region" evidence="1">
    <location>
        <begin position="1913"/>
        <end position="2021"/>
    </location>
</feature>
<keyword evidence="4" id="KW-1185">Reference proteome</keyword>
<dbReference type="GO" id="GO:0003682">
    <property type="term" value="F:chromatin binding"/>
    <property type="evidence" value="ECO:0007669"/>
    <property type="project" value="TreeGrafter"/>
</dbReference>
<reference evidence="3" key="1">
    <citation type="submission" date="2021-09" db="EMBL/GenBank/DDBJ databases">
        <authorList>
            <consortium name="AG Swart"/>
            <person name="Singh M."/>
            <person name="Singh A."/>
            <person name="Seah K."/>
            <person name="Emmerich C."/>
        </authorList>
    </citation>
    <scope>NUCLEOTIDE SEQUENCE</scope>
    <source>
        <strain evidence="3">ATCC30299</strain>
    </source>
</reference>
<feature type="region of interest" description="Disordered" evidence="2">
    <location>
        <begin position="43"/>
        <end position="65"/>
    </location>
</feature>
<dbReference type="GO" id="GO:0000793">
    <property type="term" value="C:condensed chromosome"/>
    <property type="evidence" value="ECO:0007669"/>
    <property type="project" value="TreeGrafter"/>
</dbReference>
<name>A0AAU9IYW4_9CILI</name>
<feature type="region of interest" description="Disordered" evidence="2">
    <location>
        <begin position="1"/>
        <end position="24"/>
    </location>
</feature>
<dbReference type="GO" id="GO:0007076">
    <property type="term" value="P:mitotic chromosome condensation"/>
    <property type="evidence" value="ECO:0007669"/>
    <property type="project" value="TreeGrafter"/>
</dbReference>
<dbReference type="Gene3D" id="1.10.287.1490">
    <property type="match status" value="1"/>
</dbReference>
<feature type="coiled-coil region" evidence="1">
    <location>
        <begin position="1716"/>
        <end position="1857"/>
    </location>
</feature>
<feature type="coiled-coil region" evidence="1">
    <location>
        <begin position="249"/>
        <end position="458"/>
    </location>
</feature>